<evidence type="ECO:0000256" key="2">
    <source>
        <dbReference type="SAM" id="Phobius"/>
    </source>
</evidence>
<organism evidence="3">
    <name type="scientific">Arundo donax</name>
    <name type="common">Giant reed</name>
    <name type="synonym">Donax arundinaceus</name>
    <dbReference type="NCBI Taxonomy" id="35708"/>
    <lineage>
        <taxon>Eukaryota</taxon>
        <taxon>Viridiplantae</taxon>
        <taxon>Streptophyta</taxon>
        <taxon>Embryophyta</taxon>
        <taxon>Tracheophyta</taxon>
        <taxon>Spermatophyta</taxon>
        <taxon>Magnoliopsida</taxon>
        <taxon>Liliopsida</taxon>
        <taxon>Poales</taxon>
        <taxon>Poaceae</taxon>
        <taxon>PACMAD clade</taxon>
        <taxon>Arundinoideae</taxon>
        <taxon>Arundineae</taxon>
        <taxon>Arundo</taxon>
    </lineage>
</organism>
<reference evidence="3" key="2">
    <citation type="journal article" date="2015" name="Data Brief">
        <title>Shoot transcriptome of the giant reed, Arundo donax.</title>
        <authorList>
            <person name="Barrero R.A."/>
            <person name="Guerrero F.D."/>
            <person name="Moolhuijzen P."/>
            <person name="Goolsby J.A."/>
            <person name="Tidwell J."/>
            <person name="Bellgard S.E."/>
            <person name="Bellgard M.I."/>
        </authorList>
    </citation>
    <scope>NUCLEOTIDE SEQUENCE</scope>
    <source>
        <tissue evidence="3">Shoot tissue taken approximately 20 cm above the soil surface</tissue>
    </source>
</reference>
<proteinExistence type="predicted"/>
<keyword evidence="2" id="KW-0472">Membrane</keyword>
<evidence type="ECO:0000256" key="1">
    <source>
        <dbReference type="SAM" id="MobiDB-lite"/>
    </source>
</evidence>
<evidence type="ECO:0000313" key="3">
    <source>
        <dbReference type="EMBL" id="JAD90463.1"/>
    </source>
</evidence>
<dbReference type="EMBL" id="GBRH01207432">
    <property type="protein sequence ID" value="JAD90463.1"/>
    <property type="molecule type" value="Transcribed_RNA"/>
</dbReference>
<name>A0A0A9DUU2_ARUDO</name>
<sequence>MTTARGRSARDDGRAGSPKQQTVHKISGFYYLSCGCFQSFELLFDFFFVYLIELCFSFAIFEPSLAK</sequence>
<keyword evidence="2" id="KW-1133">Transmembrane helix</keyword>
<feature type="region of interest" description="Disordered" evidence="1">
    <location>
        <begin position="1"/>
        <end position="21"/>
    </location>
</feature>
<dbReference type="AlphaFoldDB" id="A0A0A9DUU2"/>
<protein>
    <submittedName>
        <fullName evidence="3">Uncharacterized protein</fullName>
    </submittedName>
</protein>
<keyword evidence="2" id="KW-0812">Transmembrane</keyword>
<accession>A0A0A9DUU2</accession>
<reference evidence="3" key="1">
    <citation type="submission" date="2014-09" db="EMBL/GenBank/DDBJ databases">
        <authorList>
            <person name="Magalhaes I.L.F."/>
            <person name="Oliveira U."/>
            <person name="Santos F.R."/>
            <person name="Vidigal T.H.D.A."/>
            <person name="Brescovit A.D."/>
            <person name="Santos A.J."/>
        </authorList>
    </citation>
    <scope>NUCLEOTIDE SEQUENCE</scope>
    <source>
        <tissue evidence="3">Shoot tissue taken approximately 20 cm above the soil surface</tissue>
    </source>
</reference>
<feature type="transmembrane region" description="Helical" evidence="2">
    <location>
        <begin position="42"/>
        <end position="61"/>
    </location>
</feature>